<accession>A0ABD6P0P6</accession>
<dbReference type="CDD" id="cd14797">
    <property type="entry name" value="DUF302"/>
    <property type="match status" value="1"/>
</dbReference>
<dbReference type="InterPro" id="IPR016796">
    <property type="entry name" value="UCP021774"/>
</dbReference>
<gene>
    <name evidence="2" type="ORF">A5672_23480</name>
</gene>
<evidence type="ECO:0000313" key="3">
    <source>
        <dbReference type="Proteomes" id="UP000092086"/>
    </source>
</evidence>
<dbReference type="PIRSF" id="PIRSF021774">
    <property type="entry name" value="UCP021774"/>
    <property type="match status" value="1"/>
</dbReference>
<protein>
    <submittedName>
        <fullName evidence="2">ABC transporter</fullName>
    </submittedName>
</protein>
<dbReference type="Proteomes" id="UP000092086">
    <property type="component" value="Unassembled WGS sequence"/>
</dbReference>
<dbReference type="AlphaFoldDB" id="A0ABD6P0P6"/>
<evidence type="ECO:0000259" key="1">
    <source>
        <dbReference type="Pfam" id="PF03625"/>
    </source>
</evidence>
<proteinExistence type="predicted"/>
<comment type="caution">
    <text evidence="2">The sequence shown here is derived from an EMBL/GenBank/DDBJ whole genome shotgun (WGS) entry which is preliminary data.</text>
</comment>
<organism evidence="2 3">
    <name type="scientific">Mycobacterium alsense</name>
    <dbReference type="NCBI Taxonomy" id="324058"/>
    <lineage>
        <taxon>Bacteria</taxon>
        <taxon>Bacillati</taxon>
        <taxon>Actinomycetota</taxon>
        <taxon>Actinomycetes</taxon>
        <taxon>Mycobacteriales</taxon>
        <taxon>Mycobacteriaceae</taxon>
        <taxon>Mycobacterium</taxon>
    </lineage>
</organism>
<dbReference type="SUPFAM" id="SSF103247">
    <property type="entry name" value="TT1751-like"/>
    <property type="match status" value="1"/>
</dbReference>
<dbReference type="PANTHER" id="PTHR38342:SF1">
    <property type="entry name" value="SLR5037 PROTEIN"/>
    <property type="match status" value="1"/>
</dbReference>
<dbReference type="Pfam" id="PF03625">
    <property type="entry name" value="DUF302"/>
    <property type="match status" value="1"/>
</dbReference>
<feature type="domain" description="DUF302" evidence="1">
    <location>
        <begin position="35"/>
        <end position="100"/>
    </location>
</feature>
<dbReference type="InterPro" id="IPR035923">
    <property type="entry name" value="TT1751-like_sf"/>
</dbReference>
<dbReference type="InterPro" id="IPR005180">
    <property type="entry name" value="DUF302"/>
</dbReference>
<reference evidence="2 3" key="1">
    <citation type="submission" date="2016-06" db="EMBL/GenBank/DDBJ databases">
        <authorList>
            <person name="Sutton G."/>
            <person name="Brinkac L."/>
            <person name="Sanka R."/>
            <person name="Adams M."/>
            <person name="Lau E."/>
            <person name="Sam S."/>
            <person name="Sreng N."/>
            <person name="Him V."/>
            <person name="Kerleguer A."/>
            <person name="Cheng S."/>
        </authorList>
    </citation>
    <scope>NUCLEOTIDE SEQUENCE [LARGE SCALE GENOMIC DNA]</scope>
    <source>
        <strain evidence="2 3">E2978</strain>
    </source>
</reference>
<dbReference type="Gene3D" id="3.30.310.70">
    <property type="entry name" value="TT1751-like domain"/>
    <property type="match status" value="1"/>
</dbReference>
<name>A0ABD6P0P6_9MYCO</name>
<dbReference type="RefSeq" id="WP_068212082.1">
    <property type="nucleotide sequence ID" value="NZ_LZIT01000225.1"/>
</dbReference>
<sequence length="138" mass="14536">MDIAISTSLQTSFEDAVARTREALAAQGFGVLTEIDMKATLKAKLGHDMEDYVILGACNPPLAQRAVEADRQIGLLLPCNVVVRADPDREGTTLVEAMHPGVLVEVTGEPLLRPVAEEVTGRLQAAIDSLGGNSAAAE</sequence>
<evidence type="ECO:0000313" key="2">
    <source>
        <dbReference type="EMBL" id="OBG33864.1"/>
    </source>
</evidence>
<dbReference type="PANTHER" id="PTHR38342">
    <property type="entry name" value="SLR5037 PROTEIN"/>
    <property type="match status" value="1"/>
</dbReference>
<dbReference type="EMBL" id="LZIT01000225">
    <property type="protein sequence ID" value="OBG33864.1"/>
    <property type="molecule type" value="Genomic_DNA"/>
</dbReference>